<dbReference type="InterPro" id="IPR025857">
    <property type="entry name" value="MacB_PCD"/>
</dbReference>
<evidence type="ECO:0000256" key="6">
    <source>
        <dbReference type="SAM" id="Phobius"/>
    </source>
</evidence>
<sequence length="802" mass="90437">MPCETNNPDNLHPKPTDMLRNYFVIAWRSLLKSRVYSFINIAGLSIGLACSIFIFLWVADERSWDNFHEKKNELNRVYINALGDHGVQTQMAVNLPLWEELKHERDIVHVAPTDWGREFLLTYGEKRLYKAGYYVGDDFLKMFSFPVVQGSVENQLTDPSTMVITESTAKALFGNEDPMGKVIRIDNTVDLTVTGIIKDVPSNSTFQFQCLLPFSTYTTREPWTKEALTQWSNNSFNLYVEFAKGADAQAIESRAKNIIKKHRENTTQEVTFLPMERWRLFGEFENGKSTTGTIVYVRMFTIIALFILVIACINFMNLATARSERRAREVGIRKSIGSKRKDLVMQFLGETFFITILAFMLALGLVEGLLPLYNDLVDKKLFIDYANPLLWLVSVGVIAMTGFISGSYPALYLSSFQPAAVLKGKMQTGKSGTTPRRMMVTLQFFFSIVLIFSTMVIYKQLNHLRNRPTGYDGERLVTIGSVGDIPKNYNTIKQELLASGLAESVMRSSSPITAIYGFMELNWAGKREDQRSSFAVIGTDYDYTKTLGVNMLQGRDFSNAYNDSSSIILNQTAVDYIGLKNPIGETVTLNDRQYTVIGVTGNVIMNSPQRQIDPTLLLFDPNWMSDVTLRLPENKNTQEALAGVEAIFKKYNPSYPFTFRFTEDEFNRKFTNIQRIGRLANLFAGLAILISCLGLFGLAAFTAEQRTKEIGIRKVLGATVSSVVVLLSKEFTRLIIVAFVLAAPLAWWAMNQWLQGYYYRISIPWWIVVGAGGVAFMLAIATVSFQAIKAAVANPVKSLRNE</sequence>
<reference evidence="10" key="1">
    <citation type="submission" date="2018-09" db="EMBL/GenBank/DDBJ databases">
        <title>Chryseolinea sp. KIS68-18 isolated from soil.</title>
        <authorList>
            <person name="Weon H.-Y."/>
            <person name="Kwon S.-W."/>
            <person name="Lee S.A."/>
        </authorList>
    </citation>
    <scope>NUCLEOTIDE SEQUENCE [LARGE SCALE GENOMIC DNA]</scope>
    <source>
        <strain evidence="10">KIS68-18</strain>
    </source>
</reference>
<gene>
    <name evidence="9" type="ORF">D4L85_01705</name>
</gene>
<evidence type="ECO:0000259" key="8">
    <source>
        <dbReference type="Pfam" id="PF12704"/>
    </source>
</evidence>
<organism evidence="9 10">
    <name type="scientific">Chryseolinea soli</name>
    <dbReference type="NCBI Taxonomy" id="2321403"/>
    <lineage>
        <taxon>Bacteria</taxon>
        <taxon>Pseudomonadati</taxon>
        <taxon>Bacteroidota</taxon>
        <taxon>Cytophagia</taxon>
        <taxon>Cytophagales</taxon>
        <taxon>Fulvivirgaceae</taxon>
        <taxon>Chryseolinea</taxon>
    </lineage>
</organism>
<feature type="domain" description="ABC3 transporter permease C-terminal" evidence="7">
    <location>
        <begin position="682"/>
        <end position="793"/>
    </location>
</feature>
<evidence type="ECO:0000256" key="5">
    <source>
        <dbReference type="ARBA" id="ARBA00023136"/>
    </source>
</evidence>
<feature type="transmembrane region" description="Helical" evidence="6">
    <location>
        <begin position="295"/>
        <end position="318"/>
    </location>
</feature>
<evidence type="ECO:0000313" key="9">
    <source>
        <dbReference type="EMBL" id="AYB29377.1"/>
    </source>
</evidence>
<dbReference type="Pfam" id="PF02687">
    <property type="entry name" value="FtsX"/>
    <property type="match status" value="2"/>
</dbReference>
<dbReference type="AlphaFoldDB" id="A0A385SGF1"/>
<keyword evidence="5 6" id="KW-0472">Membrane</keyword>
<dbReference type="InterPro" id="IPR050250">
    <property type="entry name" value="Macrolide_Exporter_MacB"/>
</dbReference>
<evidence type="ECO:0000313" key="10">
    <source>
        <dbReference type="Proteomes" id="UP000266183"/>
    </source>
</evidence>
<feature type="transmembrane region" description="Helical" evidence="6">
    <location>
        <begin position="682"/>
        <end position="703"/>
    </location>
</feature>
<evidence type="ECO:0000256" key="2">
    <source>
        <dbReference type="ARBA" id="ARBA00022475"/>
    </source>
</evidence>
<evidence type="ECO:0000256" key="4">
    <source>
        <dbReference type="ARBA" id="ARBA00022989"/>
    </source>
</evidence>
<feature type="transmembrane region" description="Helical" evidence="6">
    <location>
        <begin position="763"/>
        <end position="788"/>
    </location>
</feature>
<dbReference type="KEGG" id="chk:D4L85_01705"/>
<dbReference type="EMBL" id="CP032382">
    <property type="protein sequence ID" value="AYB29377.1"/>
    <property type="molecule type" value="Genomic_DNA"/>
</dbReference>
<keyword evidence="10" id="KW-1185">Reference proteome</keyword>
<keyword evidence="3 6" id="KW-0812">Transmembrane</keyword>
<feature type="transmembrane region" description="Helical" evidence="6">
    <location>
        <begin position="715"/>
        <end position="743"/>
    </location>
</feature>
<feature type="transmembrane region" description="Helical" evidence="6">
    <location>
        <begin position="437"/>
        <end position="458"/>
    </location>
</feature>
<feature type="domain" description="MacB-like periplasmic core" evidence="8">
    <location>
        <begin position="37"/>
        <end position="257"/>
    </location>
</feature>
<accession>A0A385SGF1</accession>
<name>A0A385SGF1_9BACT</name>
<dbReference type="InterPro" id="IPR003838">
    <property type="entry name" value="ABC3_permease_C"/>
</dbReference>
<dbReference type="Pfam" id="PF12704">
    <property type="entry name" value="MacB_PCD"/>
    <property type="match status" value="2"/>
</dbReference>
<feature type="transmembrane region" description="Helical" evidence="6">
    <location>
        <begin position="343"/>
        <end position="370"/>
    </location>
</feature>
<feature type="transmembrane region" description="Helical" evidence="6">
    <location>
        <begin position="390"/>
        <end position="416"/>
    </location>
</feature>
<evidence type="ECO:0000256" key="3">
    <source>
        <dbReference type="ARBA" id="ARBA00022692"/>
    </source>
</evidence>
<dbReference type="PANTHER" id="PTHR30572">
    <property type="entry name" value="MEMBRANE COMPONENT OF TRANSPORTER-RELATED"/>
    <property type="match status" value="1"/>
</dbReference>
<keyword evidence="2" id="KW-1003">Cell membrane</keyword>
<keyword evidence="4 6" id="KW-1133">Transmembrane helix</keyword>
<comment type="subcellular location">
    <subcellularLocation>
        <location evidence="1">Cell membrane</location>
        <topology evidence="1">Multi-pass membrane protein</topology>
    </subcellularLocation>
</comment>
<evidence type="ECO:0000259" key="7">
    <source>
        <dbReference type="Pfam" id="PF02687"/>
    </source>
</evidence>
<evidence type="ECO:0000256" key="1">
    <source>
        <dbReference type="ARBA" id="ARBA00004651"/>
    </source>
</evidence>
<dbReference type="GO" id="GO:0022857">
    <property type="term" value="F:transmembrane transporter activity"/>
    <property type="evidence" value="ECO:0007669"/>
    <property type="project" value="TreeGrafter"/>
</dbReference>
<dbReference type="PANTHER" id="PTHR30572:SF18">
    <property type="entry name" value="ABC-TYPE MACROLIDE FAMILY EXPORT SYSTEM PERMEASE COMPONENT 2"/>
    <property type="match status" value="1"/>
</dbReference>
<feature type="domain" description="MacB-like periplasmic core" evidence="8">
    <location>
        <begin position="475"/>
        <end position="646"/>
    </location>
</feature>
<dbReference type="Proteomes" id="UP000266183">
    <property type="component" value="Chromosome"/>
</dbReference>
<protein>
    <submittedName>
        <fullName evidence="9">FtsX-like permease family protein</fullName>
    </submittedName>
</protein>
<proteinExistence type="predicted"/>
<feature type="transmembrane region" description="Helical" evidence="6">
    <location>
        <begin position="38"/>
        <end position="59"/>
    </location>
</feature>
<feature type="domain" description="ABC3 transporter permease C-terminal" evidence="7">
    <location>
        <begin position="302"/>
        <end position="418"/>
    </location>
</feature>
<dbReference type="GO" id="GO:0005886">
    <property type="term" value="C:plasma membrane"/>
    <property type="evidence" value="ECO:0007669"/>
    <property type="project" value="UniProtKB-SubCell"/>
</dbReference>